<dbReference type="KEGG" id="fmr:Fuma_04503"/>
<evidence type="ECO:0000256" key="1">
    <source>
        <dbReference type="SAM" id="SignalP"/>
    </source>
</evidence>
<accession>A0A1P8WLC7</accession>
<name>A0A1P8WLC7_9PLAN</name>
<dbReference type="EMBL" id="CP017641">
    <property type="protein sequence ID" value="APZ94853.1"/>
    <property type="molecule type" value="Genomic_DNA"/>
</dbReference>
<dbReference type="AlphaFoldDB" id="A0A1P8WLC7"/>
<sequence length="184" mass="20014" precursor="true">MTTANLSTIVFAAVFVAAGSLLASSDESTDAAKTGAVEGTSTVATTTVEAARRQAEILHEAMHSTLQITHDRFYREDEGLPIPAFSMKEVFAEIKQKQGVSLRWLVVEGQAMNTDHKAKTDFEKEAVKALKSGRGFHEQNENGVYQRAAAITLSNHCLKCHVPDRRDTRDRTAGLVISIPVASN</sequence>
<reference evidence="3 4" key="1">
    <citation type="journal article" date="2016" name="Front. Microbiol.">
        <title>Fuerstia marisgermanicae gen. nov., sp. nov., an Unusual Member of the Phylum Planctomycetes from the German Wadden Sea.</title>
        <authorList>
            <person name="Kohn T."/>
            <person name="Heuer A."/>
            <person name="Jogler M."/>
            <person name="Vollmers J."/>
            <person name="Boedeker C."/>
            <person name="Bunk B."/>
            <person name="Rast P."/>
            <person name="Borchert D."/>
            <person name="Glockner I."/>
            <person name="Freese H.M."/>
            <person name="Klenk H.P."/>
            <person name="Overmann J."/>
            <person name="Kaster A.K."/>
            <person name="Rohde M."/>
            <person name="Wiegand S."/>
            <person name="Jogler C."/>
        </authorList>
    </citation>
    <scope>NUCLEOTIDE SEQUENCE [LARGE SCALE GENOMIC DNA]</scope>
    <source>
        <strain evidence="3 4">NH11</strain>
    </source>
</reference>
<evidence type="ECO:0000313" key="4">
    <source>
        <dbReference type="Proteomes" id="UP000187735"/>
    </source>
</evidence>
<gene>
    <name evidence="3" type="ORF">Fuma_04503</name>
</gene>
<feature type="signal peptide" evidence="1">
    <location>
        <begin position="1"/>
        <end position="23"/>
    </location>
</feature>
<evidence type="ECO:0000313" key="3">
    <source>
        <dbReference type="EMBL" id="APZ94853.1"/>
    </source>
</evidence>
<dbReference type="OrthoDB" id="268788at2"/>
<protein>
    <recommendedName>
        <fullName evidence="2">Tll0287-like domain-containing protein</fullName>
    </recommendedName>
</protein>
<dbReference type="Pfam" id="PF11845">
    <property type="entry name" value="Tll0287-like"/>
    <property type="match status" value="1"/>
</dbReference>
<dbReference type="Proteomes" id="UP000187735">
    <property type="component" value="Chromosome"/>
</dbReference>
<dbReference type="InterPro" id="IPR021796">
    <property type="entry name" value="Tll0287-like_dom"/>
</dbReference>
<keyword evidence="1" id="KW-0732">Signal</keyword>
<proteinExistence type="predicted"/>
<evidence type="ECO:0000259" key="2">
    <source>
        <dbReference type="Pfam" id="PF11845"/>
    </source>
</evidence>
<keyword evidence="4" id="KW-1185">Reference proteome</keyword>
<feature type="chain" id="PRO_5013383636" description="Tll0287-like domain-containing protein" evidence="1">
    <location>
        <begin position="24"/>
        <end position="184"/>
    </location>
</feature>
<organism evidence="3 4">
    <name type="scientific">Fuerstiella marisgermanici</name>
    <dbReference type="NCBI Taxonomy" id="1891926"/>
    <lineage>
        <taxon>Bacteria</taxon>
        <taxon>Pseudomonadati</taxon>
        <taxon>Planctomycetota</taxon>
        <taxon>Planctomycetia</taxon>
        <taxon>Planctomycetales</taxon>
        <taxon>Planctomycetaceae</taxon>
        <taxon>Fuerstiella</taxon>
    </lineage>
</organism>
<dbReference type="RefSeq" id="WP_077026101.1">
    <property type="nucleotide sequence ID" value="NZ_CP017641.1"/>
</dbReference>
<feature type="domain" description="Tll0287-like" evidence="2">
    <location>
        <begin position="48"/>
        <end position="162"/>
    </location>
</feature>